<dbReference type="EMBL" id="AGNK02000526">
    <property type="status" value="NOT_ANNOTATED_CDS"/>
    <property type="molecule type" value="Genomic_DNA"/>
</dbReference>
<dbReference type="Proteomes" id="UP000004995">
    <property type="component" value="Unassembled WGS sequence"/>
</dbReference>
<evidence type="ECO:0000313" key="2">
    <source>
        <dbReference type="Proteomes" id="UP000004995"/>
    </source>
</evidence>
<reference evidence="2" key="1">
    <citation type="journal article" date="2012" name="Nat. Biotechnol.">
        <title>Reference genome sequence of the model plant Setaria.</title>
        <authorList>
            <person name="Bennetzen J.L."/>
            <person name="Schmutz J."/>
            <person name="Wang H."/>
            <person name="Percifield R."/>
            <person name="Hawkins J."/>
            <person name="Pontaroli A.C."/>
            <person name="Estep M."/>
            <person name="Feng L."/>
            <person name="Vaughn J.N."/>
            <person name="Grimwood J."/>
            <person name="Jenkins J."/>
            <person name="Barry K."/>
            <person name="Lindquist E."/>
            <person name="Hellsten U."/>
            <person name="Deshpande S."/>
            <person name="Wang X."/>
            <person name="Wu X."/>
            <person name="Mitros T."/>
            <person name="Triplett J."/>
            <person name="Yang X."/>
            <person name="Ye C.Y."/>
            <person name="Mauro-Herrera M."/>
            <person name="Wang L."/>
            <person name="Li P."/>
            <person name="Sharma M."/>
            <person name="Sharma R."/>
            <person name="Ronald P.C."/>
            <person name="Panaud O."/>
            <person name="Kellogg E.A."/>
            <person name="Brutnell T.P."/>
            <person name="Doust A.N."/>
            <person name="Tuskan G.A."/>
            <person name="Rokhsar D."/>
            <person name="Devos K.M."/>
        </authorList>
    </citation>
    <scope>NUCLEOTIDE SEQUENCE [LARGE SCALE GENOMIC DNA]</scope>
    <source>
        <strain evidence="2">cv. Yugu1</strain>
    </source>
</reference>
<evidence type="ECO:0000313" key="1">
    <source>
        <dbReference type="EnsemblPlants" id="KQL31275"/>
    </source>
</evidence>
<accession>K3Z232</accession>
<dbReference type="HOGENOM" id="CLU_3000038_0_0_1"/>
<reference evidence="1" key="2">
    <citation type="submission" date="2018-08" db="UniProtKB">
        <authorList>
            <consortium name="EnsemblPlants"/>
        </authorList>
    </citation>
    <scope>IDENTIFICATION</scope>
    <source>
        <strain evidence="1">Yugu1</strain>
    </source>
</reference>
<dbReference type="AlphaFoldDB" id="K3Z232"/>
<sequence length="57" mass="6476">MTRTKLTLEVGPPLSPCPHLSTVARGKRRKRPATAGFYRWERWMRGNLPAASLSLVR</sequence>
<dbReference type="Gramene" id="KQL31275">
    <property type="protein sequence ID" value="KQL31275"/>
    <property type="gene ID" value="SETIT_020600mg"/>
</dbReference>
<dbReference type="InParanoid" id="K3Z232"/>
<proteinExistence type="predicted"/>
<organism evidence="1 2">
    <name type="scientific">Setaria italica</name>
    <name type="common">Foxtail millet</name>
    <name type="synonym">Panicum italicum</name>
    <dbReference type="NCBI Taxonomy" id="4555"/>
    <lineage>
        <taxon>Eukaryota</taxon>
        <taxon>Viridiplantae</taxon>
        <taxon>Streptophyta</taxon>
        <taxon>Embryophyta</taxon>
        <taxon>Tracheophyta</taxon>
        <taxon>Spermatophyta</taxon>
        <taxon>Magnoliopsida</taxon>
        <taxon>Liliopsida</taxon>
        <taxon>Poales</taxon>
        <taxon>Poaceae</taxon>
        <taxon>PACMAD clade</taxon>
        <taxon>Panicoideae</taxon>
        <taxon>Panicodae</taxon>
        <taxon>Paniceae</taxon>
        <taxon>Cenchrinae</taxon>
        <taxon>Setaria</taxon>
    </lineage>
</organism>
<dbReference type="EnsemblPlants" id="KQL31275">
    <property type="protein sequence ID" value="KQL31275"/>
    <property type="gene ID" value="SETIT_020600mg"/>
</dbReference>
<keyword evidence="2" id="KW-1185">Reference proteome</keyword>
<protein>
    <submittedName>
        <fullName evidence="1">Uncharacterized protein</fullName>
    </submittedName>
</protein>
<name>K3Z232_SETIT</name>